<comment type="caution">
    <text evidence="2">The sequence shown here is derived from an EMBL/GenBank/DDBJ whole genome shotgun (WGS) entry which is preliminary data.</text>
</comment>
<proteinExistence type="predicted"/>
<gene>
    <name evidence="2" type="ORF">DW701_10530</name>
</gene>
<dbReference type="EMBL" id="QSLA01000011">
    <property type="protein sequence ID" value="RHF08247.1"/>
    <property type="molecule type" value="Genomic_DNA"/>
</dbReference>
<dbReference type="InterPro" id="IPR050194">
    <property type="entry name" value="Glycosyltransferase_grp1"/>
</dbReference>
<feature type="domain" description="Glycosyl transferase family 1" evidence="1">
    <location>
        <begin position="175"/>
        <end position="316"/>
    </location>
</feature>
<accession>A0A414MAP6</accession>
<dbReference type="PANTHER" id="PTHR45947">
    <property type="entry name" value="SULFOQUINOVOSYL TRANSFERASE SQD2"/>
    <property type="match status" value="1"/>
</dbReference>
<dbReference type="InterPro" id="IPR001296">
    <property type="entry name" value="Glyco_trans_1"/>
</dbReference>
<dbReference type="AlphaFoldDB" id="A0A414MAP6"/>
<dbReference type="RefSeq" id="WP_004294870.1">
    <property type="nucleotide sequence ID" value="NZ_JADNJY010000007.1"/>
</dbReference>
<dbReference type="PANTHER" id="PTHR45947:SF3">
    <property type="entry name" value="SULFOQUINOVOSYL TRANSFERASE SQD2"/>
    <property type="match status" value="1"/>
</dbReference>
<evidence type="ECO:0000313" key="2">
    <source>
        <dbReference type="EMBL" id="RHF08247.1"/>
    </source>
</evidence>
<evidence type="ECO:0000259" key="1">
    <source>
        <dbReference type="Pfam" id="PF00534"/>
    </source>
</evidence>
<dbReference type="CDD" id="cd03801">
    <property type="entry name" value="GT4_PimA-like"/>
    <property type="match status" value="1"/>
</dbReference>
<dbReference type="Proteomes" id="UP000283538">
    <property type="component" value="Unassembled WGS sequence"/>
</dbReference>
<reference evidence="2 3" key="1">
    <citation type="submission" date="2018-08" db="EMBL/GenBank/DDBJ databases">
        <title>A genome reference for cultivated species of the human gut microbiota.</title>
        <authorList>
            <person name="Zou Y."/>
            <person name="Xue W."/>
            <person name="Luo G."/>
        </authorList>
    </citation>
    <scope>NUCLEOTIDE SEQUENCE [LARGE SCALE GENOMIC DNA]</scope>
    <source>
        <strain evidence="2 3">AM26-26AC</strain>
    </source>
</reference>
<sequence length="352" mass="40609">MLEKNLSEQILSIGNRSDRPDGGISQVLYNYRFYVFPVFKSITNFKIGSKPYKLFIAILALLKEFLILIFDKKIKIVHVHAPSDIGFRRSSYYIYLAKIFHKKIIVHIHSGRFNDYYLRHRKYVEHVFSKCDVIVALTKEIKKFYEAMGCTNVVLINNIIEVPIEKNVRYEDGLIHLLFLGSITEPKGIYDLVDVLCKHRLEFEGRIILHVGGNREVDKLLHIIETKRLDNLIKYEGWLSGERKIEMLNKCNVFILPSHTEGLPISILEAFSYGKYVVATNVGGIPEIINHVNGVMFNPMDKDALYKVLSDLLQNGLSFVDNNAIKKTVYEYMPESVEKQLSNLYNSIIDGQ</sequence>
<evidence type="ECO:0000313" key="3">
    <source>
        <dbReference type="Proteomes" id="UP000283538"/>
    </source>
</evidence>
<keyword evidence="2" id="KW-0808">Transferase</keyword>
<dbReference type="Pfam" id="PF00534">
    <property type="entry name" value="Glycos_transf_1"/>
    <property type="match status" value="1"/>
</dbReference>
<dbReference type="SUPFAM" id="SSF53756">
    <property type="entry name" value="UDP-Glycosyltransferase/glycogen phosphorylase"/>
    <property type="match status" value="1"/>
</dbReference>
<dbReference type="Gene3D" id="3.40.50.2000">
    <property type="entry name" value="Glycogen Phosphorylase B"/>
    <property type="match status" value="2"/>
</dbReference>
<organism evidence="2 3">
    <name type="scientific">Bacteroides eggerthii</name>
    <dbReference type="NCBI Taxonomy" id="28111"/>
    <lineage>
        <taxon>Bacteria</taxon>
        <taxon>Pseudomonadati</taxon>
        <taxon>Bacteroidota</taxon>
        <taxon>Bacteroidia</taxon>
        <taxon>Bacteroidales</taxon>
        <taxon>Bacteroidaceae</taxon>
        <taxon>Bacteroides</taxon>
    </lineage>
</organism>
<protein>
    <submittedName>
        <fullName evidence="2">Glycosyltransferase</fullName>
    </submittedName>
</protein>
<name>A0A414MAP6_9BACE</name>
<dbReference type="GO" id="GO:0016757">
    <property type="term" value="F:glycosyltransferase activity"/>
    <property type="evidence" value="ECO:0007669"/>
    <property type="project" value="TreeGrafter"/>
</dbReference>